<feature type="transmembrane region" description="Helical" evidence="19">
    <location>
        <begin position="6"/>
        <end position="23"/>
    </location>
</feature>
<dbReference type="EMBL" id="FTOR01000018">
    <property type="protein sequence ID" value="SIT34704.1"/>
    <property type="molecule type" value="Genomic_DNA"/>
</dbReference>
<evidence type="ECO:0000256" key="15">
    <source>
        <dbReference type="PIRSR" id="PIRSR600829-1"/>
    </source>
</evidence>
<keyword evidence="12 19" id="KW-0472">Membrane</keyword>
<gene>
    <name evidence="20" type="ORF">SAMN05421788_11856</name>
</gene>
<evidence type="ECO:0000256" key="12">
    <source>
        <dbReference type="ARBA" id="ARBA00023136"/>
    </source>
</evidence>
<keyword evidence="14" id="KW-1208">Phospholipid metabolism</keyword>
<dbReference type="GO" id="GO:0016301">
    <property type="term" value="F:kinase activity"/>
    <property type="evidence" value="ECO:0007669"/>
    <property type="project" value="UniProtKB-KW"/>
</dbReference>
<keyword evidence="4" id="KW-0444">Lipid biosynthesis</keyword>
<accession>A0A173MB97</accession>
<feature type="binding site" evidence="18">
    <location>
        <position position="25"/>
    </location>
    <ligand>
        <name>a divalent metal cation</name>
        <dbReference type="ChEBI" id="CHEBI:60240"/>
    </ligand>
</feature>
<evidence type="ECO:0000256" key="8">
    <source>
        <dbReference type="ARBA" id="ARBA00022777"/>
    </source>
</evidence>
<feature type="binding site" evidence="17">
    <location>
        <begin position="82"/>
        <end position="84"/>
    </location>
    <ligand>
        <name>ATP</name>
        <dbReference type="ChEBI" id="CHEBI:30616"/>
    </ligand>
</feature>
<dbReference type="GO" id="GO:0046872">
    <property type="term" value="F:metal ion binding"/>
    <property type="evidence" value="ECO:0007669"/>
    <property type="project" value="UniProtKB-KW"/>
</dbReference>
<dbReference type="InterPro" id="IPR033717">
    <property type="entry name" value="UDPK"/>
</dbReference>
<evidence type="ECO:0000256" key="4">
    <source>
        <dbReference type="ARBA" id="ARBA00022516"/>
    </source>
</evidence>
<evidence type="ECO:0000256" key="2">
    <source>
        <dbReference type="ARBA" id="ARBA00005967"/>
    </source>
</evidence>
<evidence type="ECO:0000256" key="10">
    <source>
        <dbReference type="ARBA" id="ARBA00022989"/>
    </source>
</evidence>
<comment type="subcellular location">
    <subcellularLocation>
        <location evidence="1">Cell membrane</location>
        <topology evidence="1">Multi-pass membrane protein</topology>
    </subcellularLocation>
</comment>
<dbReference type="OrthoDB" id="1493837at2"/>
<evidence type="ECO:0000256" key="19">
    <source>
        <dbReference type="SAM" id="Phobius"/>
    </source>
</evidence>
<dbReference type="KEGG" id="fln:FLA_0824"/>
<keyword evidence="3" id="KW-1003">Cell membrane</keyword>
<evidence type="ECO:0000256" key="1">
    <source>
        <dbReference type="ARBA" id="ARBA00004651"/>
    </source>
</evidence>
<evidence type="ECO:0000256" key="14">
    <source>
        <dbReference type="ARBA" id="ARBA00023264"/>
    </source>
</evidence>
<keyword evidence="9 17" id="KW-0067">ATP-binding</keyword>
<organism evidence="20 21">
    <name type="scientific">Filimonas lacunae</name>
    <dbReference type="NCBI Taxonomy" id="477680"/>
    <lineage>
        <taxon>Bacteria</taxon>
        <taxon>Pseudomonadati</taxon>
        <taxon>Bacteroidota</taxon>
        <taxon>Chitinophagia</taxon>
        <taxon>Chitinophagales</taxon>
        <taxon>Chitinophagaceae</taxon>
        <taxon>Filimonas</taxon>
    </lineage>
</organism>
<dbReference type="STRING" id="477680.SAMN05421788_11856"/>
<evidence type="ECO:0000256" key="5">
    <source>
        <dbReference type="ARBA" id="ARBA00022679"/>
    </source>
</evidence>
<keyword evidence="18" id="KW-0460">Magnesium</keyword>
<keyword evidence="6 19" id="KW-0812">Transmembrane</keyword>
<evidence type="ECO:0000256" key="3">
    <source>
        <dbReference type="ARBA" id="ARBA00022475"/>
    </source>
</evidence>
<dbReference type="PANTHER" id="PTHR34299">
    <property type="entry name" value="DIACYLGLYCEROL KINASE"/>
    <property type="match status" value="1"/>
</dbReference>
<evidence type="ECO:0000256" key="17">
    <source>
        <dbReference type="PIRSR" id="PIRSR600829-3"/>
    </source>
</evidence>
<evidence type="ECO:0000256" key="6">
    <source>
        <dbReference type="ARBA" id="ARBA00022692"/>
    </source>
</evidence>
<dbReference type="Pfam" id="PF01219">
    <property type="entry name" value="DAGK_prokar"/>
    <property type="match status" value="1"/>
</dbReference>
<evidence type="ECO:0000256" key="9">
    <source>
        <dbReference type="ARBA" id="ARBA00022840"/>
    </source>
</evidence>
<dbReference type="InterPro" id="IPR000829">
    <property type="entry name" value="DAGK"/>
</dbReference>
<dbReference type="Proteomes" id="UP000186917">
    <property type="component" value="Unassembled WGS sequence"/>
</dbReference>
<keyword evidence="8 20" id="KW-0418">Kinase</keyword>
<protein>
    <submittedName>
        <fullName evidence="20">Diacylglycerol kinase (ATP)</fullName>
    </submittedName>
</protein>
<feature type="active site" description="Proton acceptor" evidence="15">
    <location>
        <position position="66"/>
    </location>
</feature>
<evidence type="ECO:0000313" key="21">
    <source>
        <dbReference type="Proteomes" id="UP000186917"/>
    </source>
</evidence>
<keyword evidence="7 17" id="KW-0547">Nucleotide-binding</keyword>
<keyword evidence="10 19" id="KW-1133">Transmembrane helix</keyword>
<keyword evidence="11" id="KW-0443">Lipid metabolism</keyword>
<evidence type="ECO:0000256" key="16">
    <source>
        <dbReference type="PIRSR" id="PIRSR600829-2"/>
    </source>
</evidence>
<dbReference type="AlphaFoldDB" id="A0A173MB97"/>
<comment type="similarity">
    <text evidence="2">Belongs to the bacterial diacylglycerol kinase family.</text>
</comment>
<keyword evidence="21" id="KW-1185">Reference proteome</keyword>
<dbReference type="Gene3D" id="1.10.287.3610">
    <property type="match status" value="1"/>
</dbReference>
<feature type="transmembrane region" description="Helical" evidence="19">
    <location>
        <begin position="93"/>
        <end position="114"/>
    </location>
</feature>
<evidence type="ECO:0000256" key="11">
    <source>
        <dbReference type="ARBA" id="ARBA00023098"/>
    </source>
</evidence>
<dbReference type="GO" id="GO:0005886">
    <property type="term" value="C:plasma membrane"/>
    <property type="evidence" value="ECO:0007669"/>
    <property type="project" value="UniProtKB-SubCell"/>
</dbReference>
<dbReference type="GO" id="GO:0008654">
    <property type="term" value="P:phospholipid biosynthetic process"/>
    <property type="evidence" value="ECO:0007669"/>
    <property type="project" value="UniProtKB-KW"/>
</dbReference>
<sequence>MYSKQTFLSSVLNALNGLFFFITKERNARIQLTAAAVAVTASVLLRISAMQWIIVLTCIGAVLCLEMVNTSVEKLCDVVHKEYHPEIRWVKDIAAAAVLLAALVSVIAGAIIFIPKMLSLI</sequence>
<feature type="binding site" evidence="17">
    <location>
        <position position="73"/>
    </location>
    <ligand>
        <name>ATP</name>
        <dbReference type="ChEBI" id="CHEBI:30616"/>
    </ligand>
</feature>
<dbReference type="InterPro" id="IPR036945">
    <property type="entry name" value="DAGK_sf"/>
</dbReference>
<keyword evidence="18" id="KW-0479">Metal-binding</keyword>
<feature type="binding site" evidence="17">
    <location>
        <begin position="91"/>
        <end position="92"/>
    </location>
    <ligand>
        <name>ATP</name>
        <dbReference type="ChEBI" id="CHEBI:30616"/>
    </ligand>
</feature>
<dbReference type="RefSeq" id="WP_076382925.1">
    <property type="nucleotide sequence ID" value="NZ_AP017422.1"/>
</dbReference>
<evidence type="ECO:0000256" key="7">
    <source>
        <dbReference type="ARBA" id="ARBA00022741"/>
    </source>
</evidence>
<dbReference type="GO" id="GO:0005524">
    <property type="term" value="F:ATP binding"/>
    <property type="evidence" value="ECO:0007669"/>
    <property type="project" value="UniProtKB-KW"/>
</dbReference>
<name>A0A173MB97_9BACT</name>
<evidence type="ECO:0000256" key="13">
    <source>
        <dbReference type="ARBA" id="ARBA00023209"/>
    </source>
</evidence>
<dbReference type="PANTHER" id="PTHR34299:SF1">
    <property type="entry name" value="DIACYLGLYCEROL KINASE"/>
    <property type="match status" value="1"/>
</dbReference>
<evidence type="ECO:0000313" key="20">
    <source>
        <dbReference type="EMBL" id="SIT34704.1"/>
    </source>
</evidence>
<reference evidence="21" key="1">
    <citation type="submission" date="2017-01" db="EMBL/GenBank/DDBJ databases">
        <authorList>
            <person name="Varghese N."/>
            <person name="Submissions S."/>
        </authorList>
    </citation>
    <scope>NUCLEOTIDE SEQUENCE [LARGE SCALE GENOMIC DNA]</scope>
    <source>
        <strain evidence="21">DSM 21054</strain>
    </source>
</reference>
<evidence type="ECO:0000256" key="18">
    <source>
        <dbReference type="PIRSR" id="PIRSR600829-4"/>
    </source>
</evidence>
<proteinExistence type="inferred from homology"/>
<feature type="binding site" evidence="18">
    <location>
        <position position="73"/>
    </location>
    <ligand>
        <name>a divalent metal cation</name>
        <dbReference type="ChEBI" id="CHEBI:60240"/>
    </ligand>
</feature>
<dbReference type="CDD" id="cd14265">
    <property type="entry name" value="UDPK_IM_like"/>
    <property type="match status" value="1"/>
</dbReference>
<keyword evidence="13" id="KW-0594">Phospholipid biosynthesis</keyword>
<feature type="transmembrane region" description="Helical" evidence="19">
    <location>
        <begin position="53"/>
        <end position="72"/>
    </location>
</feature>
<feature type="binding site" evidence="16">
    <location>
        <position position="66"/>
    </location>
    <ligand>
        <name>substrate</name>
    </ligand>
</feature>
<keyword evidence="5" id="KW-0808">Transferase</keyword>
<feature type="binding site" evidence="17">
    <location>
        <position position="25"/>
    </location>
    <ligand>
        <name>ATP</name>
        <dbReference type="ChEBI" id="CHEBI:30616"/>
    </ligand>
</feature>
<comment type="cofactor">
    <cofactor evidence="18">
        <name>Mg(2+)</name>
        <dbReference type="ChEBI" id="CHEBI:18420"/>
    </cofactor>
    <text evidence="18">Mn(2+), Zn(2+), Cd(2+) and Co(2+) support activity to lesser extents.</text>
</comment>